<organism evidence="7 8">
    <name type="scientific">Candidatus Protochlamydia amoebophila</name>
    <dbReference type="NCBI Taxonomy" id="362787"/>
    <lineage>
        <taxon>Bacteria</taxon>
        <taxon>Pseudomonadati</taxon>
        <taxon>Chlamydiota</taxon>
        <taxon>Chlamydiia</taxon>
        <taxon>Parachlamydiales</taxon>
        <taxon>Parachlamydiaceae</taxon>
        <taxon>Candidatus Protochlamydia</taxon>
    </lineage>
</organism>
<proteinExistence type="predicted"/>
<evidence type="ECO:0008006" key="9">
    <source>
        <dbReference type="Google" id="ProtNLM"/>
    </source>
</evidence>
<dbReference type="AlphaFoldDB" id="A0A0C1H7N0"/>
<dbReference type="GO" id="GO:0006508">
    <property type="term" value="P:proteolysis"/>
    <property type="evidence" value="ECO:0007669"/>
    <property type="project" value="UniProtKB-KW"/>
</dbReference>
<protein>
    <recommendedName>
        <fullName evidence="9">Peptidase S10</fullName>
    </recommendedName>
</protein>
<keyword evidence="4" id="KW-0378">Hydrolase</keyword>
<dbReference type="InterPro" id="IPR001563">
    <property type="entry name" value="Peptidase_S10"/>
</dbReference>
<name>A0A0C1H7N0_9BACT</name>
<evidence type="ECO:0000256" key="1">
    <source>
        <dbReference type="ARBA" id="ARBA00022645"/>
    </source>
</evidence>
<dbReference type="InterPro" id="IPR029058">
    <property type="entry name" value="AB_hydrolase_fold"/>
</dbReference>
<dbReference type="Pfam" id="PF00450">
    <property type="entry name" value="Peptidase_S10"/>
    <property type="match status" value="1"/>
</dbReference>
<evidence type="ECO:0000256" key="4">
    <source>
        <dbReference type="ARBA" id="ARBA00022801"/>
    </source>
</evidence>
<dbReference type="PATRIC" id="fig|362787.3.peg.553"/>
<dbReference type="GO" id="GO:0004185">
    <property type="term" value="F:serine-type carboxypeptidase activity"/>
    <property type="evidence" value="ECO:0007669"/>
    <property type="project" value="InterPro"/>
</dbReference>
<feature type="signal peptide" evidence="6">
    <location>
        <begin position="1"/>
        <end position="27"/>
    </location>
</feature>
<reference evidence="7 8" key="1">
    <citation type="journal article" date="2014" name="Mol. Biol. Evol.">
        <title>Massive expansion of Ubiquitination-related gene families within the Chlamydiae.</title>
        <authorList>
            <person name="Domman D."/>
            <person name="Collingro A."/>
            <person name="Lagkouvardos I."/>
            <person name="Gehre L."/>
            <person name="Weinmaier T."/>
            <person name="Rattei T."/>
            <person name="Subtil A."/>
            <person name="Horn M."/>
        </authorList>
    </citation>
    <scope>NUCLEOTIDE SEQUENCE [LARGE SCALE GENOMIC DNA]</scope>
    <source>
        <strain evidence="7 8">EI2</strain>
    </source>
</reference>
<keyword evidence="1" id="KW-0121">Carboxypeptidase</keyword>
<evidence type="ECO:0000313" key="7">
    <source>
        <dbReference type="EMBL" id="KIC73444.1"/>
    </source>
</evidence>
<keyword evidence="2" id="KW-0645">Protease</keyword>
<feature type="chain" id="PRO_5002132853" description="Peptidase S10" evidence="6">
    <location>
        <begin position="28"/>
        <end position="520"/>
    </location>
</feature>
<keyword evidence="5" id="KW-0325">Glycoprotein</keyword>
<dbReference type="Proteomes" id="UP000031465">
    <property type="component" value="Unassembled WGS sequence"/>
</dbReference>
<dbReference type="PANTHER" id="PTHR11802:SF3">
    <property type="entry name" value="RETINOID-INDUCIBLE SERINE CARBOXYPEPTIDASE"/>
    <property type="match status" value="1"/>
</dbReference>
<evidence type="ECO:0000256" key="5">
    <source>
        <dbReference type="ARBA" id="ARBA00023180"/>
    </source>
</evidence>
<sequence length="520" mass="59430">MVRKAIHCLLICLNLLIFQFHLSSAEAKKVKAQPEASKCLTTEGFTETTHELVINGKSIAYKAVAGTLLLKDEKCDPKASIFFISYMKEKVTDLSQRPITFCFNGGPGSSSVWLHLGTFGPKRVALTDNGDALPPYHLIDNEFSILDDTDLVFIDPVSTGFSRAIPPESAKDYHGVEEDIKSMAEFIRIYITQYHRWESPKFIAGESYGTTRAVGLAGYLHKNYYLNINGLILVSSVLNFQSIDFNAGNDLPYLLFLPSYTATAWYHKKLPPDLQQLPLEEVLKIAREFVDNVYANALFKGDLLSKDQYQKVAREIAHLTGLSVDYVEKSQLRIDMMRYVKELLRNNRRTIGRFDSRFLGIDIDAVGEYFEYDPSMDAIFGAFTATLNHYIYNDLKWKGESHYKILTDVQPWKYGNGNQYLNVAETLRSIMTRNPYLRIFVANGCYDLATPFFATEYTFNHLGLDPSFPNRVMMTYYDAGHMMYIYRPALIKLKEDLAKFFRITLEAQEKELHTNDSISH</sequence>
<dbReference type="EMBL" id="JSAN01000030">
    <property type="protein sequence ID" value="KIC73444.1"/>
    <property type="molecule type" value="Genomic_DNA"/>
</dbReference>
<dbReference type="Gene3D" id="3.40.50.1820">
    <property type="entry name" value="alpha/beta hydrolase"/>
    <property type="match status" value="1"/>
</dbReference>
<keyword evidence="3 6" id="KW-0732">Signal</keyword>
<dbReference type="SUPFAM" id="SSF53474">
    <property type="entry name" value="alpha/beta-Hydrolases"/>
    <property type="match status" value="1"/>
</dbReference>
<comment type="caution">
    <text evidence="7">The sequence shown here is derived from an EMBL/GenBank/DDBJ whole genome shotgun (WGS) entry which is preliminary data.</text>
</comment>
<evidence type="ECO:0000256" key="6">
    <source>
        <dbReference type="SAM" id="SignalP"/>
    </source>
</evidence>
<evidence type="ECO:0000313" key="8">
    <source>
        <dbReference type="Proteomes" id="UP000031465"/>
    </source>
</evidence>
<evidence type="ECO:0000256" key="3">
    <source>
        <dbReference type="ARBA" id="ARBA00022729"/>
    </source>
</evidence>
<dbReference type="PANTHER" id="PTHR11802">
    <property type="entry name" value="SERINE PROTEASE FAMILY S10 SERINE CARBOXYPEPTIDASE"/>
    <property type="match status" value="1"/>
</dbReference>
<gene>
    <name evidence="7" type="ORF">DB44_BG01340</name>
</gene>
<accession>A0A0C1H7N0</accession>
<evidence type="ECO:0000256" key="2">
    <source>
        <dbReference type="ARBA" id="ARBA00022670"/>
    </source>
</evidence>